<evidence type="ECO:0008006" key="3">
    <source>
        <dbReference type="Google" id="ProtNLM"/>
    </source>
</evidence>
<dbReference type="Proteomes" id="UP000546162">
    <property type="component" value="Unassembled WGS sequence"/>
</dbReference>
<gene>
    <name evidence="1" type="ORF">BJY16_008146</name>
</gene>
<dbReference type="EMBL" id="JACHNB010000001">
    <property type="protein sequence ID" value="MBB4744687.1"/>
    <property type="molecule type" value="Genomic_DNA"/>
</dbReference>
<dbReference type="AlphaFoldDB" id="A0A7W7H6E6"/>
<proteinExistence type="predicted"/>
<comment type="caution">
    <text evidence="1">The sequence shown here is derived from an EMBL/GenBank/DDBJ whole genome shotgun (WGS) entry which is preliminary data.</text>
</comment>
<organism evidence="1 2">
    <name type="scientific">Actinoplanes octamycinicus</name>
    <dbReference type="NCBI Taxonomy" id="135948"/>
    <lineage>
        <taxon>Bacteria</taxon>
        <taxon>Bacillati</taxon>
        <taxon>Actinomycetota</taxon>
        <taxon>Actinomycetes</taxon>
        <taxon>Micromonosporales</taxon>
        <taxon>Micromonosporaceae</taxon>
        <taxon>Actinoplanes</taxon>
    </lineage>
</organism>
<keyword evidence="2" id="KW-1185">Reference proteome</keyword>
<evidence type="ECO:0000313" key="1">
    <source>
        <dbReference type="EMBL" id="MBB4744687.1"/>
    </source>
</evidence>
<dbReference type="RefSeq" id="WP_185044819.1">
    <property type="nucleotide sequence ID" value="NZ_BAABFG010000005.1"/>
</dbReference>
<sequence>MPVLDPPELTATGSPLPSVRALVEERIIFNYRLPADHLERLLPVAWLTPQLVNGDAVASVCVLRLSKVTAGPVPSLFGVRSVSAARRYGVLDQRSGGRPAVFVTERTTNSALGSLFTGAGFSAQHEHLSATISRDDESFVVALGNDHFNGRAVPAQRWSSSLFPTPGDFSAFLAGGIRSYGTSRYEGQLTVLDLRKEDNGYEPLAAREVRGSLVQPWLDAGAVLDSVARTTNATYRWTYHGLTRRP</sequence>
<evidence type="ECO:0000313" key="2">
    <source>
        <dbReference type="Proteomes" id="UP000546162"/>
    </source>
</evidence>
<name>A0A7W7H6E6_9ACTN</name>
<reference evidence="1 2" key="1">
    <citation type="submission" date="2020-08" db="EMBL/GenBank/DDBJ databases">
        <title>Sequencing the genomes of 1000 actinobacteria strains.</title>
        <authorList>
            <person name="Klenk H.-P."/>
        </authorList>
    </citation>
    <scope>NUCLEOTIDE SEQUENCE [LARGE SCALE GENOMIC DNA]</scope>
    <source>
        <strain evidence="1 2">DSM 45809</strain>
    </source>
</reference>
<accession>A0A7W7H6E6</accession>
<protein>
    <recommendedName>
        <fullName evidence="3">Acetoacetate decarboxylase</fullName>
    </recommendedName>
</protein>